<keyword evidence="1" id="KW-0808">Transferase</keyword>
<dbReference type="PANTHER" id="PTHR43072">
    <property type="entry name" value="N-ACETYLTRANSFERASE"/>
    <property type="match status" value="1"/>
</dbReference>
<dbReference type="GO" id="GO:0016747">
    <property type="term" value="F:acyltransferase activity, transferring groups other than amino-acyl groups"/>
    <property type="evidence" value="ECO:0007669"/>
    <property type="project" value="InterPro"/>
</dbReference>
<evidence type="ECO:0000313" key="5">
    <source>
        <dbReference type="Proteomes" id="UP000067683"/>
    </source>
</evidence>
<dbReference type="PANTHER" id="PTHR43072:SF23">
    <property type="entry name" value="UPF0039 PROTEIN C11D3.02C"/>
    <property type="match status" value="1"/>
</dbReference>
<evidence type="ECO:0000256" key="1">
    <source>
        <dbReference type="ARBA" id="ARBA00022679"/>
    </source>
</evidence>
<dbReference type="AlphaFoldDB" id="A0A0U2YYE9"/>
<feature type="domain" description="N-acetyltransferase" evidence="3">
    <location>
        <begin position="3"/>
        <end position="156"/>
    </location>
</feature>
<gene>
    <name evidence="4" type="ORF">AUC31_15850</name>
</gene>
<protein>
    <submittedName>
        <fullName evidence="4">Phosphinothricin acetyltransferase</fullName>
    </submittedName>
</protein>
<dbReference type="KEGG" id="prt:AUC31_15850"/>
<dbReference type="OrthoDB" id="9798006at2"/>
<reference evidence="4" key="1">
    <citation type="submission" date="2016-01" db="EMBL/GenBank/DDBJ databases">
        <title>Complete genome of Planococcus rifietoensis type strain M8.</title>
        <authorList>
            <person name="See-Too W.S."/>
        </authorList>
    </citation>
    <scope>NUCLEOTIDE SEQUENCE [LARGE SCALE GENOMIC DNA]</scope>
    <source>
        <strain evidence="4">M8</strain>
    </source>
</reference>
<dbReference type="SUPFAM" id="SSF55729">
    <property type="entry name" value="Acyl-CoA N-acyltransferases (Nat)"/>
    <property type="match status" value="1"/>
</dbReference>
<sequence length="165" mass="18692">MEYTIRPAVESDWPEIKQIYKAGMASGLATFETKAPSYELWSDSETSHCRLVIESATQIRGFCKLSLVSKRTVYSGVGEVSIYVDPIYSGEGIGHKLMQALIQASEQQGFWTLEAKIFPENEASIRLHKKNGFREVGIRERIGKRNGVWRDNVLLERRSKVNGTH</sequence>
<accession>A0A0U2YYE9</accession>
<keyword evidence="5" id="KW-1185">Reference proteome</keyword>
<dbReference type="InterPro" id="IPR016181">
    <property type="entry name" value="Acyl_CoA_acyltransferase"/>
</dbReference>
<dbReference type="Proteomes" id="UP000067683">
    <property type="component" value="Chromosome"/>
</dbReference>
<name>A0A0U2YYE9_9BACL</name>
<dbReference type="STRING" id="200991.AUC31_15850"/>
<dbReference type="InterPro" id="IPR000182">
    <property type="entry name" value="GNAT_dom"/>
</dbReference>
<evidence type="ECO:0000313" key="4">
    <source>
        <dbReference type="EMBL" id="ALS76590.1"/>
    </source>
</evidence>
<dbReference type="Pfam" id="PF00583">
    <property type="entry name" value="Acetyltransf_1"/>
    <property type="match status" value="1"/>
</dbReference>
<evidence type="ECO:0000259" key="3">
    <source>
        <dbReference type="PROSITE" id="PS51186"/>
    </source>
</evidence>
<dbReference type="RefSeq" id="WP_058383292.1">
    <property type="nucleotide sequence ID" value="NZ_CP013659.2"/>
</dbReference>
<dbReference type="EMBL" id="CP013659">
    <property type="protein sequence ID" value="ALS76590.1"/>
    <property type="molecule type" value="Genomic_DNA"/>
</dbReference>
<evidence type="ECO:0000256" key="2">
    <source>
        <dbReference type="ARBA" id="ARBA00023315"/>
    </source>
</evidence>
<dbReference type="PROSITE" id="PS51186">
    <property type="entry name" value="GNAT"/>
    <property type="match status" value="1"/>
</dbReference>
<dbReference type="CDD" id="cd04301">
    <property type="entry name" value="NAT_SF"/>
    <property type="match status" value="1"/>
</dbReference>
<proteinExistence type="predicted"/>
<dbReference type="Gene3D" id="3.40.630.30">
    <property type="match status" value="1"/>
</dbReference>
<organism evidence="4 5">
    <name type="scientific">Planococcus rifietoensis</name>
    <dbReference type="NCBI Taxonomy" id="200991"/>
    <lineage>
        <taxon>Bacteria</taxon>
        <taxon>Bacillati</taxon>
        <taxon>Bacillota</taxon>
        <taxon>Bacilli</taxon>
        <taxon>Bacillales</taxon>
        <taxon>Caryophanaceae</taxon>
        <taxon>Planococcus</taxon>
    </lineage>
</organism>
<keyword evidence="2" id="KW-0012">Acyltransferase</keyword>